<reference evidence="1 2" key="1">
    <citation type="submission" date="2020-08" db="EMBL/GenBank/DDBJ databases">
        <title>Stenotrophomonas tumulicola JCM 30961.</title>
        <authorList>
            <person name="Deng Y."/>
        </authorList>
    </citation>
    <scope>NUCLEOTIDE SEQUENCE [LARGE SCALE GENOMIC DNA]</scope>
    <source>
        <strain evidence="1 2">JCM 30961</strain>
    </source>
</reference>
<name>A0A7W3FPW3_9GAMM</name>
<dbReference type="EMBL" id="JACGXS010000013">
    <property type="protein sequence ID" value="MBA8683546.1"/>
    <property type="molecule type" value="Genomic_DNA"/>
</dbReference>
<evidence type="ECO:0008006" key="3">
    <source>
        <dbReference type="Google" id="ProtNLM"/>
    </source>
</evidence>
<dbReference type="AlphaFoldDB" id="A0A7W3FPW3"/>
<protein>
    <recommendedName>
        <fullName evidence="3">Glycosyltransferase family 1 protein</fullName>
    </recommendedName>
</protein>
<dbReference type="RefSeq" id="WP_182341373.1">
    <property type="nucleotide sequence ID" value="NZ_JACGXS010000013.1"/>
</dbReference>
<proteinExistence type="predicted"/>
<comment type="caution">
    <text evidence="1">The sequence shown here is derived from an EMBL/GenBank/DDBJ whole genome shotgun (WGS) entry which is preliminary data.</text>
</comment>
<organism evidence="1 2">
    <name type="scientific">Stenotrophomonas tumulicola</name>
    <dbReference type="NCBI Taxonomy" id="1685415"/>
    <lineage>
        <taxon>Bacteria</taxon>
        <taxon>Pseudomonadati</taxon>
        <taxon>Pseudomonadota</taxon>
        <taxon>Gammaproteobacteria</taxon>
        <taxon>Lysobacterales</taxon>
        <taxon>Lysobacteraceae</taxon>
        <taxon>Stenotrophomonas</taxon>
    </lineage>
</organism>
<evidence type="ECO:0000313" key="2">
    <source>
        <dbReference type="Proteomes" id="UP000547058"/>
    </source>
</evidence>
<dbReference type="Proteomes" id="UP000547058">
    <property type="component" value="Unassembled WGS sequence"/>
</dbReference>
<evidence type="ECO:0000313" key="1">
    <source>
        <dbReference type="EMBL" id="MBA8683546.1"/>
    </source>
</evidence>
<dbReference type="Gene3D" id="3.40.50.2000">
    <property type="entry name" value="Glycogen Phosphorylase B"/>
    <property type="match status" value="1"/>
</dbReference>
<accession>A0A7W3FPW3</accession>
<keyword evidence="2" id="KW-1185">Reference proteome</keyword>
<gene>
    <name evidence="1" type="ORF">H4O11_17230</name>
</gene>
<sequence>MEVPLKNINFVVLPYRDRYFAERYGVAVRDLHIIQALGASPDVASVNVFNRPVSLHERILGVKSQHIGQSPSAEFPGVEWIDVTSPDPIGPLFKRRWVAGCYSGWVERISRLKKKGHLNVLLDFTPLSRIPYHLLDFDVIWYDLIDNFAKHNRFSNQERNIVATKYRTISTSADLITAVSQGALNAVDRASSACFNVLPNGLPLLRQEAGLDQAINPEHDFGFMGFVTDKFDVALVARLSGLGYSTAIHGEVYDASVGNQLASLSGVTLFGGFNAADAYTKAASFRVGLIPYLADKRHDESPLKLYQYLAWGRPVMTSAEFEITNKYISDYSGLDEEALRELCVSMLATASDDTLVPNIRNSVDHSVRWDTKIAGPLSAIRNIEAQALEDIGQHVP</sequence>